<organism evidence="2 3">
    <name type="scientific">Hungatella hathewayi DSM 13479</name>
    <dbReference type="NCBI Taxonomy" id="566550"/>
    <lineage>
        <taxon>Bacteria</taxon>
        <taxon>Bacillati</taxon>
        <taxon>Bacillota</taxon>
        <taxon>Clostridia</taxon>
        <taxon>Lachnospirales</taxon>
        <taxon>Lachnospiraceae</taxon>
        <taxon>Hungatella</taxon>
    </lineage>
</organism>
<accession>D3AEK8</accession>
<proteinExistence type="predicted"/>
<protein>
    <recommendedName>
        <fullName evidence="1">Beta-xylosidase C-terminal Concanavalin A-like domain-containing protein</fullName>
    </recommendedName>
</protein>
<evidence type="ECO:0000313" key="3">
    <source>
        <dbReference type="Proteomes" id="UP000004968"/>
    </source>
</evidence>
<dbReference type="Pfam" id="PF17851">
    <property type="entry name" value="GH43_C2"/>
    <property type="match status" value="1"/>
</dbReference>
<dbReference type="SUPFAM" id="SSF49899">
    <property type="entry name" value="Concanavalin A-like lectins/glucanases"/>
    <property type="match status" value="1"/>
</dbReference>
<dbReference type="Gene3D" id="2.60.120.200">
    <property type="match status" value="1"/>
</dbReference>
<name>D3AEK8_9FIRM</name>
<dbReference type="InterPro" id="IPR051795">
    <property type="entry name" value="Glycosyl_Hydrlase_43"/>
</dbReference>
<evidence type="ECO:0000259" key="1">
    <source>
        <dbReference type="Pfam" id="PF17851"/>
    </source>
</evidence>
<evidence type="ECO:0000313" key="2">
    <source>
        <dbReference type="EMBL" id="EFC99782.1"/>
    </source>
</evidence>
<sequence>MVWEDDWPVFSPQTGCVEFSYSGPDLPECIWEPEPACDHFLTQELGMCWNILRTPDYKTFSLNDRPGFLRLYLNCHTLAEVSSPAFIGRRQQHMCFTARTYMEFIPAAKGEAAGITMFYNNQYFYSLMLQSTETGISIVLTCQICGDNTRLYSAPYENNGIYFKIRMRYQSIDFYFSQDGQTWIQAGTTVSGTILNKETAGGFTGTYIALYATADGKESQNYADFDWFEYTGEIN</sequence>
<dbReference type="HOGENOM" id="CLU_1178925_0_0_9"/>
<dbReference type="InterPro" id="IPR013320">
    <property type="entry name" value="ConA-like_dom_sf"/>
</dbReference>
<dbReference type="InterPro" id="IPR041542">
    <property type="entry name" value="GH43_C2"/>
</dbReference>
<feature type="domain" description="Beta-xylosidase C-terminal Concanavalin A-like" evidence="1">
    <location>
        <begin position="37"/>
        <end position="231"/>
    </location>
</feature>
<dbReference type="PANTHER" id="PTHR42812:SF5">
    <property type="entry name" value="ENDO-ARABINASE"/>
    <property type="match status" value="1"/>
</dbReference>
<dbReference type="AlphaFoldDB" id="D3AEK8"/>
<gene>
    <name evidence="2" type="ORF">CLOSTHATH_02042</name>
</gene>
<comment type="caution">
    <text evidence="2">The sequence shown here is derived from an EMBL/GenBank/DDBJ whole genome shotgun (WGS) entry which is preliminary data.</text>
</comment>
<reference evidence="2 3" key="1">
    <citation type="submission" date="2010-01" db="EMBL/GenBank/DDBJ databases">
        <authorList>
            <person name="Weinstock G."/>
            <person name="Sodergren E."/>
            <person name="Clifton S."/>
            <person name="Fulton L."/>
            <person name="Fulton B."/>
            <person name="Courtney L."/>
            <person name="Fronick C."/>
            <person name="Harrison M."/>
            <person name="Strong C."/>
            <person name="Farmer C."/>
            <person name="Delahaunty K."/>
            <person name="Markovic C."/>
            <person name="Hall O."/>
            <person name="Minx P."/>
            <person name="Tomlinson C."/>
            <person name="Mitreva M."/>
            <person name="Nelson J."/>
            <person name="Hou S."/>
            <person name="Wollam A."/>
            <person name="Pepin K.H."/>
            <person name="Johnson M."/>
            <person name="Bhonagiri V."/>
            <person name="Nash W.E."/>
            <person name="Warren W."/>
            <person name="Chinwalla A."/>
            <person name="Mardis E.R."/>
            <person name="Wilson R.K."/>
        </authorList>
    </citation>
    <scope>NUCLEOTIDE SEQUENCE [LARGE SCALE GENOMIC DNA]</scope>
    <source>
        <strain evidence="2 3">DSM 13479</strain>
    </source>
</reference>
<dbReference type="EMBL" id="ACIO01000152">
    <property type="protein sequence ID" value="EFC99782.1"/>
    <property type="molecule type" value="Genomic_DNA"/>
</dbReference>
<dbReference type="PANTHER" id="PTHR42812">
    <property type="entry name" value="BETA-XYLOSIDASE"/>
    <property type="match status" value="1"/>
</dbReference>
<dbReference type="Proteomes" id="UP000004968">
    <property type="component" value="Unassembled WGS sequence"/>
</dbReference>